<dbReference type="PANTHER" id="PTHR43433">
    <property type="entry name" value="HYDROLASE, ALPHA/BETA FOLD FAMILY PROTEIN"/>
    <property type="match status" value="1"/>
</dbReference>
<dbReference type="Pfam" id="PF12697">
    <property type="entry name" value="Abhydrolase_6"/>
    <property type="match status" value="1"/>
</dbReference>
<dbReference type="Proteomes" id="UP001500466">
    <property type="component" value="Unassembled WGS sequence"/>
</dbReference>
<evidence type="ECO:0000313" key="4">
    <source>
        <dbReference type="EMBL" id="GAA4989237.1"/>
    </source>
</evidence>
<evidence type="ECO:0000256" key="2">
    <source>
        <dbReference type="SAM" id="MobiDB-lite"/>
    </source>
</evidence>
<keyword evidence="1" id="KW-0575">Peroxidase</keyword>
<comment type="caution">
    <text evidence="4">The sequence shown here is derived from an EMBL/GenBank/DDBJ whole genome shotgun (WGS) entry which is preliminary data.</text>
</comment>
<sequence length="424" mass="44112">MSEISATAEPAEEPRDAAPPPDTRNAGPEAVVQEPAAPAVRPTAKAARKPRTPKARPVPKRAVGGSATVAPDDSGDPAPASGTAEPAAARSVPSARSGPVPSPRPVLPARRLHTVLLRDGAALHVVEYGPADAGLTVVLAHGWTLTHGSWAVPAQALADAGVRVVTYDQRGHGRSTAGLERPFSIDRLGEDLAELIEATVPTGPIVLGGHSMGGMTIMALAAARPELFEAGDRVRGVLLCATSAGDLVPVAPHFRWGARLRSRALLRFFALGEQRPQVFARGRKLLPGPQTKAHVRATRRGLFGKNADDAVVQSCAWMVYNTSVEALCGYFPALAAHDKAGRLGALASVPVRIVVGERDKLTPVGHSKRLAAELAHAELDIEPGCGHMVLTERPETVAAPLRDLCRAAAGPRPPAPAPEPAPAG</sequence>
<keyword evidence="5" id="KW-1185">Reference proteome</keyword>
<dbReference type="InterPro" id="IPR050471">
    <property type="entry name" value="AB_hydrolase"/>
</dbReference>
<evidence type="ECO:0000259" key="3">
    <source>
        <dbReference type="Pfam" id="PF12697"/>
    </source>
</evidence>
<dbReference type="PRINTS" id="PR00412">
    <property type="entry name" value="EPOXHYDRLASE"/>
</dbReference>
<name>A0ABP9I7B2_9ACTN</name>
<evidence type="ECO:0000313" key="5">
    <source>
        <dbReference type="Proteomes" id="UP001500466"/>
    </source>
</evidence>
<reference evidence="5" key="1">
    <citation type="journal article" date="2019" name="Int. J. Syst. Evol. Microbiol.">
        <title>The Global Catalogue of Microorganisms (GCM) 10K type strain sequencing project: providing services to taxonomists for standard genome sequencing and annotation.</title>
        <authorList>
            <consortium name="The Broad Institute Genomics Platform"/>
            <consortium name="The Broad Institute Genome Sequencing Center for Infectious Disease"/>
            <person name="Wu L."/>
            <person name="Ma J."/>
        </authorList>
    </citation>
    <scope>NUCLEOTIDE SEQUENCE [LARGE SCALE GENOMIC DNA]</scope>
    <source>
        <strain evidence="5">JCM 17986</strain>
    </source>
</reference>
<feature type="compositionally biased region" description="Low complexity" evidence="2">
    <location>
        <begin position="23"/>
        <end position="45"/>
    </location>
</feature>
<dbReference type="InterPro" id="IPR000639">
    <property type="entry name" value="Epox_hydrolase-like"/>
</dbReference>
<feature type="compositionally biased region" description="Low complexity" evidence="2">
    <location>
        <begin position="77"/>
        <end position="99"/>
    </location>
</feature>
<dbReference type="InterPro" id="IPR029058">
    <property type="entry name" value="AB_hydrolase_fold"/>
</dbReference>
<feature type="domain" description="AB hydrolase-1" evidence="3">
    <location>
        <begin position="137"/>
        <end position="399"/>
    </location>
</feature>
<feature type="compositionally biased region" description="Basic residues" evidence="2">
    <location>
        <begin position="46"/>
        <end position="59"/>
    </location>
</feature>
<dbReference type="SUPFAM" id="SSF53474">
    <property type="entry name" value="alpha/beta-Hydrolases"/>
    <property type="match status" value="1"/>
</dbReference>
<protein>
    <recommendedName>
        <fullName evidence="3">AB hydrolase-1 domain-containing protein</fullName>
    </recommendedName>
</protein>
<dbReference type="EMBL" id="BAABHS010000037">
    <property type="protein sequence ID" value="GAA4989237.1"/>
    <property type="molecule type" value="Genomic_DNA"/>
</dbReference>
<gene>
    <name evidence="4" type="ORF">GCM10023205_70380</name>
</gene>
<dbReference type="InterPro" id="IPR000073">
    <property type="entry name" value="AB_hydrolase_1"/>
</dbReference>
<organism evidence="4 5">
    <name type="scientific">Yinghuangia aomiensis</name>
    <dbReference type="NCBI Taxonomy" id="676205"/>
    <lineage>
        <taxon>Bacteria</taxon>
        <taxon>Bacillati</taxon>
        <taxon>Actinomycetota</taxon>
        <taxon>Actinomycetes</taxon>
        <taxon>Kitasatosporales</taxon>
        <taxon>Streptomycetaceae</taxon>
        <taxon>Yinghuangia</taxon>
    </lineage>
</organism>
<keyword evidence="1" id="KW-0560">Oxidoreductase</keyword>
<dbReference type="RefSeq" id="WP_345679878.1">
    <property type="nucleotide sequence ID" value="NZ_BAABHS010000037.1"/>
</dbReference>
<proteinExistence type="predicted"/>
<accession>A0ABP9I7B2</accession>
<dbReference type="PANTHER" id="PTHR43433:SF5">
    <property type="entry name" value="AB HYDROLASE-1 DOMAIN-CONTAINING PROTEIN"/>
    <property type="match status" value="1"/>
</dbReference>
<evidence type="ECO:0000256" key="1">
    <source>
        <dbReference type="ARBA" id="ARBA00022559"/>
    </source>
</evidence>
<dbReference type="Gene3D" id="3.40.50.1820">
    <property type="entry name" value="alpha/beta hydrolase"/>
    <property type="match status" value="1"/>
</dbReference>
<feature type="region of interest" description="Disordered" evidence="2">
    <location>
        <begin position="1"/>
        <end position="106"/>
    </location>
</feature>